<gene>
    <name evidence="7" type="ORF">SDC9_105802</name>
</gene>
<dbReference type="Pfam" id="PF01943">
    <property type="entry name" value="Polysacc_synt"/>
    <property type="match status" value="1"/>
</dbReference>
<feature type="transmembrane region" description="Helical" evidence="6">
    <location>
        <begin position="40"/>
        <end position="64"/>
    </location>
</feature>
<sequence>MKSIIKYIPSVIIPTIFSIINIFIYGNYLTKDEYGKYNLYNTTISIIDVVFFSFITLSIIRFYFELKSSEEKDRLISTYMVTILIIMCILSILGWTILGYEAIYLIIGCFGFSMFSFYSNLLRAENNVRLFTSTKIIIPLSGIFILLYYINTKGKLDISNIIISTYFPYIFVNIGLTIKYLYDKRIKLLWDYNLIKSTLKFGSPLLVVGLLNLILSSSDKYFIKFFLGDSQLGSYSFAYRISELSMLNVTHIIIIALYPEVVKAYESYGKKQAEVLMKKFIHIHLIFIIPLIFCFFLFSSDILKIFFPQYIGSEFIIKLVSIGTFFYSISFYTNKAFEVGKNTKKMMFALLISVIINILLNWILIPRIGVLGAIYSTIISYFLYIILSMTISKDIFRILFDEKYVFYILILNIIIYFLILVIRKAFYHQNILTLIAQGILYFVLYIIGIYILIRVKKINIFINKELV</sequence>
<feature type="transmembrane region" description="Helical" evidence="6">
    <location>
        <begin position="103"/>
        <end position="121"/>
    </location>
</feature>
<feature type="transmembrane region" description="Helical" evidence="6">
    <location>
        <begin position="280"/>
        <end position="303"/>
    </location>
</feature>
<protein>
    <submittedName>
        <fullName evidence="7">Uncharacterized protein</fullName>
    </submittedName>
</protein>
<comment type="caution">
    <text evidence="7">The sequence shown here is derived from an EMBL/GenBank/DDBJ whole genome shotgun (WGS) entry which is preliminary data.</text>
</comment>
<name>A0A645B0L3_9ZZZZ</name>
<feature type="transmembrane region" description="Helical" evidence="6">
    <location>
        <begin position="404"/>
        <end position="422"/>
    </location>
</feature>
<dbReference type="InterPro" id="IPR002797">
    <property type="entry name" value="Polysacc_synth"/>
</dbReference>
<dbReference type="InterPro" id="IPR050833">
    <property type="entry name" value="Poly_Biosynth_Transport"/>
</dbReference>
<evidence type="ECO:0000256" key="6">
    <source>
        <dbReference type="SAM" id="Phobius"/>
    </source>
</evidence>
<comment type="subcellular location">
    <subcellularLocation>
        <location evidence="1">Cell membrane</location>
        <topology evidence="1">Multi-pass membrane protein</topology>
    </subcellularLocation>
</comment>
<evidence type="ECO:0000256" key="1">
    <source>
        <dbReference type="ARBA" id="ARBA00004651"/>
    </source>
</evidence>
<reference evidence="7" key="1">
    <citation type="submission" date="2019-08" db="EMBL/GenBank/DDBJ databases">
        <authorList>
            <person name="Kucharzyk K."/>
            <person name="Murdoch R.W."/>
            <person name="Higgins S."/>
            <person name="Loffler F."/>
        </authorList>
    </citation>
    <scope>NUCLEOTIDE SEQUENCE</scope>
</reference>
<dbReference type="AlphaFoldDB" id="A0A645B0L3"/>
<accession>A0A645B0L3</accession>
<dbReference type="EMBL" id="VSSQ01017050">
    <property type="protein sequence ID" value="MPM58967.1"/>
    <property type="molecule type" value="Genomic_DNA"/>
</dbReference>
<feature type="transmembrane region" description="Helical" evidence="6">
    <location>
        <begin position="315"/>
        <end position="334"/>
    </location>
</feature>
<evidence type="ECO:0000256" key="2">
    <source>
        <dbReference type="ARBA" id="ARBA00022475"/>
    </source>
</evidence>
<evidence type="ECO:0000256" key="3">
    <source>
        <dbReference type="ARBA" id="ARBA00022692"/>
    </source>
</evidence>
<keyword evidence="5 6" id="KW-0472">Membrane</keyword>
<keyword evidence="2" id="KW-1003">Cell membrane</keyword>
<dbReference type="PANTHER" id="PTHR30250:SF11">
    <property type="entry name" value="O-ANTIGEN TRANSPORTER-RELATED"/>
    <property type="match status" value="1"/>
</dbReference>
<dbReference type="GO" id="GO:0005886">
    <property type="term" value="C:plasma membrane"/>
    <property type="evidence" value="ECO:0007669"/>
    <property type="project" value="UniProtKB-SubCell"/>
</dbReference>
<feature type="transmembrane region" description="Helical" evidence="6">
    <location>
        <begin position="194"/>
        <end position="217"/>
    </location>
</feature>
<feature type="transmembrane region" description="Helical" evidence="6">
    <location>
        <begin position="237"/>
        <end position="259"/>
    </location>
</feature>
<keyword evidence="4 6" id="KW-1133">Transmembrane helix</keyword>
<dbReference type="PANTHER" id="PTHR30250">
    <property type="entry name" value="PST FAMILY PREDICTED COLANIC ACID TRANSPORTER"/>
    <property type="match status" value="1"/>
</dbReference>
<organism evidence="7">
    <name type="scientific">bioreactor metagenome</name>
    <dbReference type="NCBI Taxonomy" id="1076179"/>
    <lineage>
        <taxon>unclassified sequences</taxon>
        <taxon>metagenomes</taxon>
        <taxon>ecological metagenomes</taxon>
    </lineage>
</organism>
<feature type="transmembrane region" description="Helical" evidence="6">
    <location>
        <begin position="434"/>
        <end position="453"/>
    </location>
</feature>
<feature type="transmembrane region" description="Helical" evidence="6">
    <location>
        <begin position="346"/>
        <end position="365"/>
    </location>
</feature>
<feature type="transmembrane region" description="Helical" evidence="6">
    <location>
        <begin position="7"/>
        <end position="28"/>
    </location>
</feature>
<feature type="transmembrane region" description="Helical" evidence="6">
    <location>
        <begin position="371"/>
        <end position="392"/>
    </location>
</feature>
<feature type="transmembrane region" description="Helical" evidence="6">
    <location>
        <begin position="76"/>
        <end position="97"/>
    </location>
</feature>
<evidence type="ECO:0000256" key="5">
    <source>
        <dbReference type="ARBA" id="ARBA00023136"/>
    </source>
</evidence>
<proteinExistence type="predicted"/>
<feature type="transmembrane region" description="Helical" evidence="6">
    <location>
        <begin position="161"/>
        <end position="182"/>
    </location>
</feature>
<evidence type="ECO:0000313" key="7">
    <source>
        <dbReference type="EMBL" id="MPM58967.1"/>
    </source>
</evidence>
<keyword evidence="3 6" id="KW-0812">Transmembrane</keyword>
<feature type="transmembrane region" description="Helical" evidence="6">
    <location>
        <begin position="128"/>
        <end position="149"/>
    </location>
</feature>
<evidence type="ECO:0000256" key="4">
    <source>
        <dbReference type="ARBA" id="ARBA00022989"/>
    </source>
</evidence>